<evidence type="ECO:0000259" key="16">
    <source>
        <dbReference type="PROSITE" id="PS51192"/>
    </source>
</evidence>
<keyword evidence="9" id="KW-0234">DNA repair</keyword>
<feature type="compositionally biased region" description="Polar residues" evidence="15">
    <location>
        <begin position="120"/>
        <end position="150"/>
    </location>
</feature>
<feature type="region of interest" description="Disordered" evidence="15">
    <location>
        <begin position="486"/>
        <end position="529"/>
    </location>
</feature>
<dbReference type="Pfam" id="PF09382">
    <property type="entry name" value="RQC"/>
    <property type="match status" value="1"/>
</dbReference>
<dbReference type="GO" id="GO:0000729">
    <property type="term" value="P:DNA double-strand break processing"/>
    <property type="evidence" value="ECO:0007669"/>
    <property type="project" value="UniProtKB-ARBA"/>
</dbReference>
<keyword evidence="3" id="KW-0547">Nucleotide-binding</keyword>
<feature type="compositionally biased region" description="Acidic residues" evidence="15">
    <location>
        <begin position="244"/>
        <end position="267"/>
    </location>
</feature>
<reference evidence="18 19" key="1">
    <citation type="submission" date="2016-07" db="EMBL/GenBank/DDBJ databases">
        <title>Pervasive Adenine N6-methylation of Active Genes in Fungi.</title>
        <authorList>
            <consortium name="DOE Joint Genome Institute"/>
            <person name="Mondo S.J."/>
            <person name="Dannebaum R.O."/>
            <person name="Kuo R.C."/>
            <person name="Labutti K."/>
            <person name="Haridas S."/>
            <person name="Kuo A."/>
            <person name="Salamov A."/>
            <person name="Ahrendt S.R."/>
            <person name="Lipzen A."/>
            <person name="Sullivan W."/>
            <person name="Andreopoulos W.B."/>
            <person name="Clum A."/>
            <person name="Lindquist E."/>
            <person name="Daum C."/>
            <person name="Ramamoorthy G.K."/>
            <person name="Gryganskyi A."/>
            <person name="Culley D."/>
            <person name="Magnuson J.K."/>
            <person name="James T.Y."/>
            <person name="O'Malley M.A."/>
            <person name="Stajich J.E."/>
            <person name="Spatafora J.W."/>
            <person name="Visel A."/>
            <person name="Grigoriev I.V."/>
        </authorList>
    </citation>
    <scope>NUCLEOTIDE SEQUENCE [LARGE SCALE GENOMIC DNA]</scope>
    <source>
        <strain evidence="18 19">62-1032</strain>
    </source>
</reference>
<feature type="compositionally biased region" description="Low complexity" evidence="15">
    <location>
        <begin position="66"/>
        <end position="77"/>
    </location>
</feature>
<accession>A0A1Y2EMI0</accession>
<feature type="domain" description="Helicase ATP-binding" evidence="16">
    <location>
        <begin position="766"/>
        <end position="945"/>
    </location>
</feature>
<evidence type="ECO:0000256" key="1">
    <source>
        <dbReference type="ARBA" id="ARBA00004123"/>
    </source>
</evidence>
<dbReference type="GO" id="GO:0005524">
    <property type="term" value="F:ATP binding"/>
    <property type="evidence" value="ECO:0007669"/>
    <property type="project" value="UniProtKB-KW"/>
</dbReference>
<dbReference type="Proteomes" id="UP000193467">
    <property type="component" value="Unassembled WGS sequence"/>
</dbReference>
<evidence type="ECO:0000256" key="7">
    <source>
        <dbReference type="ARBA" id="ARBA00022840"/>
    </source>
</evidence>
<name>A0A1Y2EMI0_9BASI</name>
<dbReference type="FunFam" id="3.40.50.300:FF:000340">
    <property type="entry name" value="Bloom syndrome, RecQ helicase"/>
    <property type="match status" value="1"/>
</dbReference>
<keyword evidence="7" id="KW-0067">ATP-binding</keyword>
<comment type="caution">
    <text evidence="18">The sequence shown here is derived from an EMBL/GenBank/DDBJ whole genome shotgun (WGS) entry which is preliminary data.</text>
</comment>
<dbReference type="SMART" id="SM00487">
    <property type="entry name" value="DEXDc"/>
    <property type="match status" value="1"/>
</dbReference>
<dbReference type="GO" id="GO:0006260">
    <property type="term" value="P:DNA replication"/>
    <property type="evidence" value="ECO:0007669"/>
    <property type="project" value="InterPro"/>
</dbReference>
<dbReference type="GO" id="GO:0009378">
    <property type="term" value="F:four-way junction helicase activity"/>
    <property type="evidence" value="ECO:0007669"/>
    <property type="project" value="TreeGrafter"/>
</dbReference>
<dbReference type="GO" id="GO:0031573">
    <property type="term" value="P:mitotic intra-S DNA damage checkpoint signaling"/>
    <property type="evidence" value="ECO:0007669"/>
    <property type="project" value="UniProtKB-ARBA"/>
</dbReference>
<protein>
    <recommendedName>
        <fullName evidence="13">DNA 3'-5' helicase</fullName>
        <ecNumber evidence="13">5.6.2.4</ecNumber>
    </recommendedName>
</protein>
<dbReference type="Pfam" id="PF00271">
    <property type="entry name" value="Helicase_C"/>
    <property type="match status" value="1"/>
</dbReference>
<feature type="compositionally biased region" description="Pro residues" evidence="15">
    <location>
        <begin position="582"/>
        <end position="597"/>
    </location>
</feature>
<dbReference type="GO" id="GO:0005737">
    <property type="term" value="C:cytoplasm"/>
    <property type="evidence" value="ECO:0007669"/>
    <property type="project" value="TreeGrafter"/>
</dbReference>
<dbReference type="InterPro" id="IPR002464">
    <property type="entry name" value="DNA/RNA_helicase_DEAH_CS"/>
</dbReference>
<feature type="compositionally biased region" description="Low complexity" evidence="15">
    <location>
        <begin position="26"/>
        <end position="36"/>
    </location>
</feature>
<feature type="compositionally biased region" description="Low complexity" evidence="15">
    <location>
        <begin position="501"/>
        <end position="523"/>
    </location>
</feature>
<feature type="compositionally biased region" description="Low complexity" evidence="15">
    <location>
        <begin position="301"/>
        <end position="311"/>
    </location>
</feature>
<keyword evidence="10" id="KW-0413">Isomerase</keyword>
<evidence type="ECO:0000256" key="3">
    <source>
        <dbReference type="ARBA" id="ARBA00022741"/>
    </source>
</evidence>
<comment type="subcellular location">
    <subcellularLocation>
        <location evidence="1">Nucleus</location>
    </subcellularLocation>
</comment>
<evidence type="ECO:0000256" key="10">
    <source>
        <dbReference type="ARBA" id="ARBA00023235"/>
    </source>
</evidence>
<dbReference type="SUPFAM" id="SSF47819">
    <property type="entry name" value="HRDC-like"/>
    <property type="match status" value="1"/>
</dbReference>
<dbReference type="CDD" id="cd18794">
    <property type="entry name" value="SF2_C_RecQ"/>
    <property type="match status" value="1"/>
</dbReference>
<dbReference type="GO" id="GO:0003677">
    <property type="term" value="F:DNA binding"/>
    <property type="evidence" value="ECO:0007669"/>
    <property type="project" value="UniProtKB-KW"/>
</dbReference>
<evidence type="ECO:0000313" key="19">
    <source>
        <dbReference type="Proteomes" id="UP000193467"/>
    </source>
</evidence>
<proteinExistence type="inferred from homology"/>
<comment type="catalytic activity">
    <reaction evidence="12">
        <text>Couples ATP hydrolysis with the unwinding of duplex DNA by translocating in the 3'-5' direction.</text>
        <dbReference type="EC" id="5.6.2.4"/>
    </reaction>
</comment>
<feature type="compositionally biased region" description="Pro residues" evidence="15">
    <location>
        <begin position="614"/>
        <end position="633"/>
    </location>
</feature>
<dbReference type="PROSITE" id="PS00690">
    <property type="entry name" value="DEAH_ATP_HELICASE"/>
    <property type="match status" value="1"/>
</dbReference>
<feature type="region of interest" description="Disordered" evidence="15">
    <location>
        <begin position="1440"/>
        <end position="1559"/>
    </location>
</feature>
<evidence type="ECO:0000256" key="14">
    <source>
        <dbReference type="ARBA" id="ARBA00049360"/>
    </source>
</evidence>
<feature type="compositionally biased region" description="Pro residues" evidence="15">
    <location>
        <begin position="700"/>
        <end position="715"/>
    </location>
</feature>
<dbReference type="CDD" id="cd17920">
    <property type="entry name" value="DEXHc_RecQ"/>
    <property type="match status" value="1"/>
</dbReference>
<sequence length="1559" mass="166704">MAPTGFRFAADPAPAPAPQSVGANKATASASSTTAARLDKGKGRAGIAESPNGVSGKVVAVHGTTSAGSVAGSSKAPAPAPPPVRSNSLPVQQSFRPATGYRPPMPFTPNAPNAGATPARSSGPSANTVTTVRGSLPTSLLSRPATTSSHFKPASTSRAASSSSSHQQVPAKRASPATRPETPTTAPLREEQDDARPPVDENVNPHSPPAAKRARPSLDSGYGLGDKSLELGVGGSSSATEKAEAEEAAEDEDPGFCVPDSEDEVEELLGRRSSGQEASSSAPRSRDEMVAQAVEKERARSAGVGSAAGFAPPEQSVESLESALMSITERKAGVLEEFIELTTPGVLWTSKNSDEGMLRHSLSYIDERLPELRTTLLARAALTPLQLKMEKRISLLSELLELKVSGSGTSSGGSDEDFVRHSLSYIESSIRDLKSARPARPSSNGGSPAVGLALPPSIARQNLAFAAAASPVVLPPQARAHVPVIQPPPIHQFSPPPIQQPPRQQRQSSVSSASQHSATAAALARRRDAEPVFDMEVEAEMREETPTTEVARYHHPSHVVVSSSEEDPVRPQLKRPPVKAAAPPPAPQRQPAPPPQRSEPGSGFRPAQQEAARPPAPKPAPPPIAKAAPPPALAKPAPLRAESSKGRVVVPAEEMDALLDGWDPAAEDDDELEIVAAPRPKHQAHPAHQGPPAQQQQARPVPPPAPRPQPNPPPAAAVKANSNSNVDPARVISVPKSNYPWSKDVAKALRQRFGLSGFRANQEEAINATLAGKDVFVLLPTGGGKSLCFQLPAVISTGKTRGVSIVVSPLLSLMADQTKALIEKDIPVVFLNSTMPAADRKFAMDAMRADPPQACLAYVTPEQIVKSDAFRNLLRDLFRRGQLARFVIDEAHCVSSWGHDFRPDYKEMGGLKKDFANVPLIALTATANDRVKQDVMDNLRMRSPVVLTASFNRKNLKYEVRPKGKNLLTEIATFIKTGFKGKCGIIYCNSKKACEDVADKLRRDHKIPARHYHAGMDKDDRLRIQEGWQSGEFHVICATIAFGMGIDKPDVRYVVHHSLSQSLEAYYQETGRAGRDGATSTCVLYFSYGDTKLINRLIDEGEGTPEQKENNRANVRRVVQYCMNDTDCRRVQVLRYFGDNSFTKEDCHKTCDNCLTSKNVEKRDVTELAQDAIRLVQSMERDKGVTMLHAVDVFRGSKNQKITQKGHDQLPYAGKGSKMDRGDVERLFQLLTSELALGERFERNALGFTNAYVTVGPRYRNVLNGSQKLEMGVSLGGGKKSVVGKTTTASSSTTKSKGKGKAAVVEEEYYDYGEEDEEEEYQPPAREWNPLARSTKSAAAKKAAAAAPQYKSAEFIDDDEDEEEEGFDADGVLANLMQLREQTAVDEDCEAANIISDEALQLVALTLPLTYSSFTAIDGCDEDIHEWFIKSGAKDVCKKAAARRSGQPAPAPKAKSKPTASTSLPPPPPPKPTRSATTSATSTTRNKAAAAAGSAALARSAAASTAKSTTTTTKKAAPAKTMQGKLEQFIYKPNGGGSAGGVAKKSSGGIKAMPMTRKK</sequence>
<dbReference type="Gene3D" id="1.10.10.10">
    <property type="entry name" value="Winged helix-like DNA-binding domain superfamily/Winged helix DNA-binding domain"/>
    <property type="match status" value="1"/>
</dbReference>
<keyword evidence="19" id="KW-1185">Reference proteome</keyword>
<dbReference type="EMBL" id="MCGR01000050">
    <property type="protein sequence ID" value="ORY72747.1"/>
    <property type="molecule type" value="Genomic_DNA"/>
</dbReference>
<dbReference type="GO" id="GO:0031422">
    <property type="term" value="C:RecQ family helicase-topoisomerase III complex"/>
    <property type="evidence" value="ECO:0007669"/>
    <property type="project" value="UniProtKB-ARBA"/>
</dbReference>
<feature type="region of interest" description="Disordered" evidence="15">
    <location>
        <begin position="1"/>
        <end position="315"/>
    </location>
</feature>
<feature type="compositionally biased region" description="Basic and acidic residues" evidence="15">
    <location>
        <begin position="188"/>
        <end position="199"/>
    </location>
</feature>
<dbReference type="InterPro" id="IPR011545">
    <property type="entry name" value="DEAD/DEAH_box_helicase_dom"/>
</dbReference>
<feature type="compositionally biased region" description="Polar residues" evidence="15">
    <location>
        <begin position="273"/>
        <end position="283"/>
    </location>
</feature>
<dbReference type="STRING" id="106004.A0A1Y2EMI0"/>
<keyword evidence="5 18" id="KW-0378">Hydrolase</keyword>
<dbReference type="InterPro" id="IPR032284">
    <property type="entry name" value="RecQ_Zn-bd"/>
</dbReference>
<keyword evidence="6" id="KW-0347">Helicase</keyword>
<dbReference type="PANTHER" id="PTHR13710:SF153">
    <property type="entry name" value="RECQ-LIKE DNA HELICASE BLM"/>
    <property type="match status" value="1"/>
</dbReference>
<dbReference type="Pfam" id="PF16124">
    <property type="entry name" value="RecQ_Zn_bind"/>
    <property type="match status" value="1"/>
</dbReference>
<evidence type="ECO:0000256" key="13">
    <source>
        <dbReference type="ARBA" id="ARBA00034808"/>
    </source>
</evidence>
<dbReference type="GO" id="GO:0000724">
    <property type="term" value="P:double-strand break repair via homologous recombination"/>
    <property type="evidence" value="ECO:0007669"/>
    <property type="project" value="UniProtKB-ARBA"/>
</dbReference>
<gene>
    <name evidence="18" type="ORF">BCR35DRAFT_281957</name>
</gene>
<dbReference type="PANTHER" id="PTHR13710">
    <property type="entry name" value="DNA HELICASE RECQ FAMILY MEMBER"/>
    <property type="match status" value="1"/>
</dbReference>
<feature type="domain" description="Helicase C-terminal" evidence="17">
    <location>
        <begin position="967"/>
        <end position="1116"/>
    </location>
</feature>
<dbReference type="EC" id="5.6.2.4" evidence="13"/>
<dbReference type="GO" id="GO:0016787">
    <property type="term" value="F:hydrolase activity"/>
    <property type="evidence" value="ECO:0007669"/>
    <property type="project" value="UniProtKB-KW"/>
</dbReference>
<comment type="catalytic activity">
    <reaction evidence="14">
        <text>ATP + H2O = ADP + phosphate + H(+)</text>
        <dbReference type="Rhea" id="RHEA:13065"/>
        <dbReference type="ChEBI" id="CHEBI:15377"/>
        <dbReference type="ChEBI" id="CHEBI:15378"/>
        <dbReference type="ChEBI" id="CHEBI:30616"/>
        <dbReference type="ChEBI" id="CHEBI:43474"/>
        <dbReference type="ChEBI" id="CHEBI:456216"/>
    </reaction>
</comment>
<dbReference type="OrthoDB" id="10261556at2759"/>
<feature type="compositionally biased region" description="Low complexity" evidence="15">
    <location>
        <begin position="110"/>
        <end position="119"/>
    </location>
</feature>
<dbReference type="InterPro" id="IPR036388">
    <property type="entry name" value="WH-like_DNA-bd_sf"/>
</dbReference>
<evidence type="ECO:0000313" key="18">
    <source>
        <dbReference type="EMBL" id="ORY72747.1"/>
    </source>
</evidence>
<dbReference type="InterPro" id="IPR014001">
    <property type="entry name" value="Helicase_ATP-bd"/>
</dbReference>
<evidence type="ECO:0000256" key="9">
    <source>
        <dbReference type="ARBA" id="ARBA00023204"/>
    </source>
</evidence>
<evidence type="ECO:0000256" key="11">
    <source>
        <dbReference type="ARBA" id="ARBA00023242"/>
    </source>
</evidence>
<dbReference type="GO" id="GO:0005634">
    <property type="term" value="C:nucleus"/>
    <property type="evidence" value="ECO:0007669"/>
    <property type="project" value="UniProtKB-SubCell"/>
</dbReference>
<evidence type="ECO:0000256" key="8">
    <source>
        <dbReference type="ARBA" id="ARBA00023125"/>
    </source>
</evidence>
<feature type="compositionally biased region" description="Polar residues" evidence="15">
    <location>
        <begin position="87"/>
        <end position="96"/>
    </location>
</feature>
<dbReference type="Gene3D" id="3.40.50.300">
    <property type="entry name" value="P-loop containing nucleotide triphosphate hydrolases"/>
    <property type="match status" value="2"/>
</dbReference>
<dbReference type="InterPro" id="IPR018982">
    <property type="entry name" value="RQC_domain"/>
</dbReference>
<dbReference type="Pfam" id="PF00270">
    <property type="entry name" value="DEAD"/>
    <property type="match status" value="1"/>
</dbReference>
<dbReference type="SUPFAM" id="SSF52540">
    <property type="entry name" value="P-loop containing nucleoside triphosphate hydrolases"/>
    <property type="match status" value="2"/>
</dbReference>
<dbReference type="FunFam" id="1.10.10.10:FF:000495">
    <property type="entry name" value="RecQ family helicase MusN"/>
    <property type="match status" value="1"/>
</dbReference>
<dbReference type="InterPro" id="IPR044876">
    <property type="entry name" value="HRDC_dom_sf"/>
</dbReference>
<feature type="region of interest" description="Disordered" evidence="15">
    <location>
        <begin position="680"/>
        <end position="727"/>
    </location>
</feature>
<evidence type="ECO:0000256" key="15">
    <source>
        <dbReference type="SAM" id="MobiDB-lite"/>
    </source>
</evidence>
<dbReference type="InterPro" id="IPR004589">
    <property type="entry name" value="DNA_helicase_ATP-dep_RecQ"/>
</dbReference>
<dbReference type="InterPro" id="IPR027417">
    <property type="entry name" value="P-loop_NTPase"/>
</dbReference>
<dbReference type="PROSITE" id="PS51192">
    <property type="entry name" value="HELICASE_ATP_BIND_1"/>
    <property type="match status" value="1"/>
</dbReference>
<evidence type="ECO:0000256" key="12">
    <source>
        <dbReference type="ARBA" id="ARBA00034617"/>
    </source>
</evidence>
<feature type="compositionally biased region" description="Low complexity" evidence="15">
    <location>
        <begin position="1541"/>
        <end position="1552"/>
    </location>
</feature>
<evidence type="ECO:0000256" key="6">
    <source>
        <dbReference type="ARBA" id="ARBA00022806"/>
    </source>
</evidence>
<dbReference type="Gene3D" id="1.10.150.80">
    <property type="entry name" value="HRDC domain"/>
    <property type="match status" value="1"/>
</dbReference>
<feature type="compositionally biased region" description="Low complexity" evidence="15">
    <location>
        <begin position="173"/>
        <end position="187"/>
    </location>
</feature>
<feature type="region of interest" description="Disordered" evidence="15">
    <location>
        <begin position="559"/>
        <end position="649"/>
    </location>
</feature>
<dbReference type="SMART" id="SM00956">
    <property type="entry name" value="RQC"/>
    <property type="match status" value="1"/>
</dbReference>
<dbReference type="InterPro" id="IPR010997">
    <property type="entry name" value="HRDC-like_sf"/>
</dbReference>
<dbReference type="FunFam" id="3.40.50.300:FF:000296">
    <property type="entry name" value="ATP-dependent DNA helicase RecQ"/>
    <property type="match status" value="1"/>
</dbReference>
<feature type="compositionally biased region" description="Low complexity" evidence="15">
    <location>
        <begin position="1473"/>
        <end position="1521"/>
    </location>
</feature>
<keyword evidence="8" id="KW-0238">DNA-binding</keyword>
<dbReference type="SMART" id="SM00490">
    <property type="entry name" value="HELICc"/>
    <property type="match status" value="1"/>
</dbReference>
<feature type="compositionally biased region" description="Low complexity" evidence="15">
    <location>
        <begin position="686"/>
        <end position="699"/>
    </location>
</feature>
<organism evidence="18 19">
    <name type="scientific">Leucosporidium creatinivorum</name>
    <dbReference type="NCBI Taxonomy" id="106004"/>
    <lineage>
        <taxon>Eukaryota</taxon>
        <taxon>Fungi</taxon>
        <taxon>Dikarya</taxon>
        <taxon>Basidiomycota</taxon>
        <taxon>Pucciniomycotina</taxon>
        <taxon>Microbotryomycetes</taxon>
        <taxon>Leucosporidiales</taxon>
        <taxon>Leucosporidium</taxon>
    </lineage>
</organism>
<comment type="similarity">
    <text evidence="2">Belongs to the helicase family. RecQ subfamily.</text>
</comment>
<keyword evidence="4" id="KW-0227">DNA damage</keyword>
<dbReference type="GO" id="GO:0043138">
    <property type="term" value="F:3'-5' DNA helicase activity"/>
    <property type="evidence" value="ECO:0007669"/>
    <property type="project" value="UniProtKB-EC"/>
</dbReference>
<evidence type="ECO:0000256" key="2">
    <source>
        <dbReference type="ARBA" id="ARBA00005446"/>
    </source>
</evidence>
<feature type="compositionally biased region" description="Low complexity" evidence="15">
    <location>
        <begin position="154"/>
        <end position="165"/>
    </location>
</feature>
<dbReference type="InParanoid" id="A0A1Y2EMI0"/>
<feature type="compositionally biased region" description="Basic and acidic residues" evidence="15">
    <location>
        <begin position="284"/>
        <end position="300"/>
    </location>
</feature>
<dbReference type="PROSITE" id="PS51194">
    <property type="entry name" value="HELICASE_CTER"/>
    <property type="match status" value="1"/>
</dbReference>
<evidence type="ECO:0000256" key="4">
    <source>
        <dbReference type="ARBA" id="ARBA00022763"/>
    </source>
</evidence>
<keyword evidence="11" id="KW-0539">Nucleus</keyword>
<dbReference type="InterPro" id="IPR001650">
    <property type="entry name" value="Helicase_C-like"/>
</dbReference>
<evidence type="ECO:0000256" key="5">
    <source>
        <dbReference type="ARBA" id="ARBA00022801"/>
    </source>
</evidence>
<evidence type="ECO:0000259" key="17">
    <source>
        <dbReference type="PROSITE" id="PS51194"/>
    </source>
</evidence>
<feature type="compositionally biased region" description="Pro residues" evidence="15">
    <location>
        <begin position="486"/>
        <end position="500"/>
    </location>
</feature>
<dbReference type="NCBIfam" id="TIGR00614">
    <property type="entry name" value="recQ_fam"/>
    <property type="match status" value="1"/>
</dbReference>